<evidence type="ECO:0000256" key="3">
    <source>
        <dbReference type="ARBA" id="ARBA00011209"/>
    </source>
</evidence>
<comment type="cofactor">
    <cofactor evidence="15">
        <name>Mg(2+)</name>
        <dbReference type="ChEBI" id="CHEBI:18420"/>
    </cofactor>
    <text evidence="15">Binds 2 magnesium ions per tetramer.</text>
</comment>
<keyword evidence="12 15" id="KW-0648">Protein biosynthesis</keyword>
<dbReference type="SUPFAM" id="SSF55681">
    <property type="entry name" value="Class II aaRS and biotin synthetases"/>
    <property type="match status" value="1"/>
</dbReference>
<dbReference type="SUPFAM" id="SSF50249">
    <property type="entry name" value="Nucleic acid-binding proteins"/>
    <property type="match status" value="1"/>
</dbReference>
<dbReference type="HAMAP" id="MF_00283">
    <property type="entry name" value="Phe_tRNA_synth_beta1"/>
    <property type="match status" value="1"/>
</dbReference>
<feature type="binding site" evidence="15">
    <location>
        <position position="470"/>
    </location>
    <ligand>
        <name>Mg(2+)</name>
        <dbReference type="ChEBI" id="CHEBI:18420"/>
        <note>shared with alpha subunit</note>
    </ligand>
</feature>
<organism evidence="20 21">
    <name type="scientific">Nitrosovibrio tenuis</name>
    <dbReference type="NCBI Taxonomy" id="1233"/>
    <lineage>
        <taxon>Bacteria</taxon>
        <taxon>Pseudomonadati</taxon>
        <taxon>Pseudomonadota</taxon>
        <taxon>Betaproteobacteria</taxon>
        <taxon>Nitrosomonadales</taxon>
        <taxon>Nitrosomonadaceae</taxon>
        <taxon>Nitrosovibrio</taxon>
    </lineage>
</organism>
<dbReference type="Gene3D" id="2.40.50.140">
    <property type="entry name" value="Nucleic acid-binding proteins"/>
    <property type="match status" value="1"/>
</dbReference>
<evidence type="ECO:0000256" key="13">
    <source>
        <dbReference type="ARBA" id="ARBA00023146"/>
    </source>
</evidence>
<evidence type="ECO:0000256" key="15">
    <source>
        <dbReference type="HAMAP-Rule" id="MF_00283"/>
    </source>
</evidence>
<evidence type="ECO:0000256" key="5">
    <source>
        <dbReference type="ARBA" id="ARBA00022555"/>
    </source>
</evidence>
<keyword evidence="21" id="KW-1185">Reference proteome</keyword>
<evidence type="ECO:0000256" key="14">
    <source>
        <dbReference type="ARBA" id="ARBA00049255"/>
    </source>
</evidence>
<dbReference type="PANTHER" id="PTHR10947">
    <property type="entry name" value="PHENYLALANYL-TRNA SYNTHETASE BETA CHAIN AND LEUCINE-RICH REPEAT-CONTAINING PROTEIN 47"/>
    <property type="match status" value="1"/>
</dbReference>
<keyword evidence="10 15" id="KW-0460">Magnesium</keyword>
<dbReference type="InterPro" id="IPR045060">
    <property type="entry name" value="Phe-tRNA-ligase_IIc_bsu"/>
</dbReference>
<dbReference type="InterPro" id="IPR005146">
    <property type="entry name" value="B3/B4_tRNA-bd"/>
</dbReference>
<keyword evidence="11 16" id="KW-0694">RNA-binding</keyword>
<sequence>MKFSEKWLRTFVDPPLSATELANALTMAGLEVEAIEAVAPAFDKVVVGEVLSAQKHPDADHLSVCRVNTGLATNAEPLQIVCGAPDTRAGIKVPCALPGAQLPGITIRQTTIRGVESAGMLCSAQELGLQGDSQGLLLLPPDAPAGVDFRDYYELDDKLFTLKLTPNRGDCLGLTGVAREVAAITGENLYPLAIEPVASQIGDALPISVEAPDACPLYCGRVIRNVTLDVPTPPWMVRRLERSGIRAINVVVDVTNYVMLETGQPLHAFDLAKISDGLGGKGSIHVRYAKHGEQIQLLNGEDLVLQPDMLVITDEVQPLALAGIMGGIESGVEPHTKDVFLESAFFSPTVIAGKSFTLGFSSDSAHRFERGVDFAATRDAMERASRLILDICGGRAGPVSEIRGELPRRDPICLRLERTRRILGIDLGETGIAEILQRLQFNFRSADGVFHVTPPTYRFDLAIEEDLIEELARVHGYNRIPANLPAAGLGMLPDPETARAPSQLRQILAGRDYQEVINYGFVDVSWESELAGNRTPVMLKNPLSSQMSAMRSSLLGGLISNLRFNLNHKQPRVRLFEIGYCFTKAREKDRDVYLQEEKLAGLCYGDIVAEQWDAPAREVDFYDVKADIEALFWPASIRAEPAPHPALHPGKSARIRLGEKVAGHMGELHPRWQKNFDLPKSVVLFELDLGILMARTLPRAAEISKYPPIRRDIAVVVAENIEVQMMLDCMQAEKSSIVSEISLFDVYRGKGVEHSKKSLAFRILLQDTQKTLTDAEADREVARLLNILEKRFDATLRN</sequence>
<dbReference type="InterPro" id="IPR045864">
    <property type="entry name" value="aa-tRNA-synth_II/BPL/LPL"/>
</dbReference>
<keyword evidence="9 15" id="KW-0067">ATP-binding</keyword>
<dbReference type="FunFam" id="3.30.930.10:FF:000022">
    <property type="entry name" value="Phenylalanine--tRNA ligase beta subunit"/>
    <property type="match status" value="1"/>
</dbReference>
<comment type="catalytic activity">
    <reaction evidence="14 15">
        <text>tRNA(Phe) + L-phenylalanine + ATP = L-phenylalanyl-tRNA(Phe) + AMP + diphosphate + H(+)</text>
        <dbReference type="Rhea" id="RHEA:19413"/>
        <dbReference type="Rhea" id="RHEA-COMP:9668"/>
        <dbReference type="Rhea" id="RHEA-COMP:9699"/>
        <dbReference type="ChEBI" id="CHEBI:15378"/>
        <dbReference type="ChEBI" id="CHEBI:30616"/>
        <dbReference type="ChEBI" id="CHEBI:33019"/>
        <dbReference type="ChEBI" id="CHEBI:58095"/>
        <dbReference type="ChEBI" id="CHEBI:78442"/>
        <dbReference type="ChEBI" id="CHEBI:78531"/>
        <dbReference type="ChEBI" id="CHEBI:456215"/>
        <dbReference type="EC" id="6.1.1.20"/>
    </reaction>
</comment>
<evidence type="ECO:0000259" key="18">
    <source>
        <dbReference type="PROSITE" id="PS51447"/>
    </source>
</evidence>
<dbReference type="AlphaFoldDB" id="A0A1H7N359"/>
<dbReference type="InterPro" id="IPR036690">
    <property type="entry name" value="Fdx_antiC-bd_sf"/>
</dbReference>
<feature type="domain" description="TRNA-binding" evidence="17">
    <location>
        <begin position="39"/>
        <end position="150"/>
    </location>
</feature>
<gene>
    <name evidence="15" type="primary">pheT</name>
    <name evidence="20" type="ORF">SAMN05216387_10639</name>
</gene>
<evidence type="ECO:0000259" key="19">
    <source>
        <dbReference type="PROSITE" id="PS51483"/>
    </source>
</evidence>
<dbReference type="FunFam" id="2.40.50.140:FF:000045">
    <property type="entry name" value="Phenylalanine--tRNA ligase beta subunit"/>
    <property type="match status" value="1"/>
</dbReference>
<evidence type="ECO:0000256" key="10">
    <source>
        <dbReference type="ARBA" id="ARBA00022842"/>
    </source>
</evidence>
<evidence type="ECO:0000256" key="4">
    <source>
        <dbReference type="ARBA" id="ARBA00022490"/>
    </source>
</evidence>
<feature type="binding site" evidence="15">
    <location>
        <position position="469"/>
    </location>
    <ligand>
        <name>Mg(2+)</name>
        <dbReference type="ChEBI" id="CHEBI:18420"/>
        <note>shared with alpha subunit</note>
    </ligand>
</feature>
<dbReference type="RefSeq" id="WP_090828699.1">
    <property type="nucleotide sequence ID" value="NZ_FOBH01000006.1"/>
</dbReference>
<dbReference type="CDD" id="cd02796">
    <property type="entry name" value="tRNA_bind_bactPheRS"/>
    <property type="match status" value="1"/>
</dbReference>
<dbReference type="SMART" id="SM00874">
    <property type="entry name" value="B5"/>
    <property type="match status" value="1"/>
</dbReference>
<keyword evidence="7 15" id="KW-0479">Metal-binding</keyword>
<feature type="domain" description="FDX-ACB" evidence="18">
    <location>
        <begin position="704"/>
        <end position="797"/>
    </location>
</feature>
<dbReference type="NCBIfam" id="NF045760">
    <property type="entry name" value="YtpR"/>
    <property type="match status" value="1"/>
</dbReference>
<dbReference type="Gene3D" id="3.50.40.10">
    <property type="entry name" value="Phenylalanyl-trna Synthetase, Chain B, domain 3"/>
    <property type="match status" value="1"/>
</dbReference>
<feature type="binding site" evidence="15">
    <location>
        <position position="460"/>
    </location>
    <ligand>
        <name>Mg(2+)</name>
        <dbReference type="ChEBI" id="CHEBI:18420"/>
        <note>shared with alpha subunit</note>
    </ligand>
</feature>
<keyword evidence="13 15" id="KW-0030">Aminoacyl-tRNA synthetase</keyword>
<keyword evidence="8 15" id="KW-0547">Nucleotide-binding</keyword>
<evidence type="ECO:0000313" key="20">
    <source>
        <dbReference type="EMBL" id="SEL18076.1"/>
    </source>
</evidence>
<dbReference type="Gene3D" id="3.30.930.10">
    <property type="entry name" value="Bira Bifunctional Protein, Domain 2"/>
    <property type="match status" value="1"/>
</dbReference>
<dbReference type="EC" id="6.1.1.20" evidence="15"/>
<dbReference type="InterPro" id="IPR009061">
    <property type="entry name" value="DNA-bd_dom_put_sf"/>
</dbReference>
<dbReference type="Pfam" id="PF17759">
    <property type="entry name" value="tRNA_synthFbeta"/>
    <property type="match status" value="1"/>
</dbReference>
<dbReference type="SMART" id="SM00896">
    <property type="entry name" value="FDX-ACB"/>
    <property type="match status" value="1"/>
</dbReference>
<dbReference type="CDD" id="cd00769">
    <property type="entry name" value="PheRS_beta_core"/>
    <property type="match status" value="1"/>
</dbReference>
<dbReference type="PROSITE" id="PS50886">
    <property type="entry name" value="TRBD"/>
    <property type="match status" value="1"/>
</dbReference>
<dbReference type="InterPro" id="IPR002547">
    <property type="entry name" value="tRNA-bd_dom"/>
</dbReference>
<accession>A0A1H7N359</accession>
<dbReference type="SUPFAM" id="SSF56037">
    <property type="entry name" value="PheT/TilS domain"/>
    <property type="match status" value="1"/>
</dbReference>
<dbReference type="GO" id="GO:0009328">
    <property type="term" value="C:phenylalanine-tRNA ligase complex"/>
    <property type="evidence" value="ECO:0007669"/>
    <property type="project" value="TreeGrafter"/>
</dbReference>
<dbReference type="InterPro" id="IPR005147">
    <property type="entry name" value="tRNA_synthase_B5-dom"/>
</dbReference>
<dbReference type="GO" id="GO:0006432">
    <property type="term" value="P:phenylalanyl-tRNA aminoacylation"/>
    <property type="evidence" value="ECO:0007669"/>
    <property type="project" value="UniProtKB-UniRule"/>
</dbReference>
<dbReference type="PANTHER" id="PTHR10947:SF0">
    <property type="entry name" value="PHENYLALANINE--TRNA LIGASE BETA SUBUNIT"/>
    <property type="match status" value="1"/>
</dbReference>
<dbReference type="InterPro" id="IPR033714">
    <property type="entry name" value="tRNA_bind_bactPheRS"/>
</dbReference>
<evidence type="ECO:0000256" key="9">
    <source>
        <dbReference type="ARBA" id="ARBA00022840"/>
    </source>
</evidence>
<dbReference type="EMBL" id="FOBH01000006">
    <property type="protein sequence ID" value="SEL18076.1"/>
    <property type="molecule type" value="Genomic_DNA"/>
</dbReference>
<dbReference type="SUPFAM" id="SSF46955">
    <property type="entry name" value="Putative DNA-binding domain"/>
    <property type="match status" value="1"/>
</dbReference>
<dbReference type="Pfam" id="PF03147">
    <property type="entry name" value="FDX-ACB"/>
    <property type="match status" value="1"/>
</dbReference>
<keyword evidence="5 16" id="KW-0820">tRNA-binding</keyword>
<dbReference type="GO" id="GO:0000287">
    <property type="term" value="F:magnesium ion binding"/>
    <property type="evidence" value="ECO:0007669"/>
    <property type="project" value="UniProtKB-UniRule"/>
</dbReference>
<evidence type="ECO:0000259" key="17">
    <source>
        <dbReference type="PROSITE" id="PS50886"/>
    </source>
</evidence>
<dbReference type="FunFam" id="3.50.40.10:FF:000001">
    <property type="entry name" value="Phenylalanine--tRNA ligase beta subunit"/>
    <property type="match status" value="1"/>
</dbReference>
<dbReference type="FunFam" id="3.30.70.380:FF:000001">
    <property type="entry name" value="Phenylalanine--tRNA ligase beta subunit"/>
    <property type="match status" value="1"/>
</dbReference>
<dbReference type="InterPro" id="IPR004532">
    <property type="entry name" value="Phe-tRNA-ligase_IIc_bsu_bact"/>
</dbReference>
<dbReference type="GO" id="GO:0000049">
    <property type="term" value="F:tRNA binding"/>
    <property type="evidence" value="ECO:0007669"/>
    <property type="project" value="UniProtKB-UniRule"/>
</dbReference>
<evidence type="ECO:0000256" key="7">
    <source>
        <dbReference type="ARBA" id="ARBA00022723"/>
    </source>
</evidence>
<dbReference type="Gene3D" id="3.30.56.10">
    <property type="match status" value="2"/>
</dbReference>
<dbReference type="GO" id="GO:0004826">
    <property type="term" value="F:phenylalanine-tRNA ligase activity"/>
    <property type="evidence" value="ECO:0007669"/>
    <property type="project" value="UniProtKB-UniRule"/>
</dbReference>
<dbReference type="Gene3D" id="3.30.70.380">
    <property type="entry name" value="Ferrodoxin-fold anticodon-binding domain"/>
    <property type="match status" value="1"/>
</dbReference>
<dbReference type="NCBIfam" id="TIGR00472">
    <property type="entry name" value="pheT_bact"/>
    <property type="match status" value="1"/>
</dbReference>
<evidence type="ECO:0000313" key="21">
    <source>
        <dbReference type="Proteomes" id="UP000198620"/>
    </source>
</evidence>
<dbReference type="InterPro" id="IPR005121">
    <property type="entry name" value="Fdx_antiC-bd"/>
</dbReference>
<evidence type="ECO:0000256" key="1">
    <source>
        <dbReference type="ARBA" id="ARBA00004496"/>
    </source>
</evidence>
<evidence type="ECO:0000256" key="11">
    <source>
        <dbReference type="ARBA" id="ARBA00022884"/>
    </source>
</evidence>
<dbReference type="Pfam" id="PF01588">
    <property type="entry name" value="tRNA_bind"/>
    <property type="match status" value="1"/>
</dbReference>
<dbReference type="SMART" id="SM00873">
    <property type="entry name" value="B3_4"/>
    <property type="match status" value="1"/>
</dbReference>
<comment type="similarity">
    <text evidence="2 15">Belongs to the phenylalanyl-tRNA synthetase beta subunit family. Type 1 subfamily.</text>
</comment>
<proteinExistence type="inferred from homology"/>
<comment type="subunit">
    <text evidence="3 15">Tetramer of two alpha and two beta subunits.</text>
</comment>
<dbReference type="PROSITE" id="PS51483">
    <property type="entry name" value="B5"/>
    <property type="match status" value="1"/>
</dbReference>
<dbReference type="Proteomes" id="UP000198620">
    <property type="component" value="Unassembled WGS sequence"/>
</dbReference>
<name>A0A1H7N359_9PROT</name>
<evidence type="ECO:0000256" key="8">
    <source>
        <dbReference type="ARBA" id="ARBA00022741"/>
    </source>
</evidence>
<keyword evidence="6 15" id="KW-0436">Ligase</keyword>
<evidence type="ECO:0000256" key="2">
    <source>
        <dbReference type="ARBA" id="ARBA00008653"/>
    </source>
</evidence>
<dbReference type="Pfam" id="PF03483">
    <property type="entry name" value="B3_4"/>
    <property type="match status" value="1"/>
</dbReference>
<evidence type="ECO:0000256" key="12">
    <source>
        <dbReference type="ARBA" id="ARBA00022917"/>
    </source>
</evidence>
<feature type="binding site" evidence="15">
    <location>
        <position position="466"/>
    </location>
    <ligand>
        <name>Mg(2+)</name>
        <dbReference type="ChEBI" id="CHEBI:18420"/>
        <note>shared with alpha subunit</note>
    </ligand>
</feature>
<dbReference type="Pfam" id="PF03484">
    <property type="entry name" value="B5"/>
    <property type="match status" value="1"/>
</dbReference>
<dbReference type="OrthoDB" id="9805455at2"/>
<keyword evidence="4 15" id="KW-0963">Cytoplasm</keyword>
<reference evidence="20 21" key="1">
    <citation type="submission" date="2016-10" db="EMBL/GenBank/DDBJ databases">
        <authorList>
            <person name="de Groot N.N."/>
        </authorList>
    </citation>
    <scope>NUCLEOTIDE SEQUENCE [LARGE SCALE GENOMIC DNA]</scope>
    <source>
        <strain evidence="20 21">Nv1</strain>
    </source>
</reference>
<dbReference type="SUPFAM" id="SSF54991">
    <property type="entry name" value="Anticodon-binding domain of PheRS"/>
    <property type="match status" value="1"/>
</dbReference>
<dbReference type="InterPro" id="IPR041616">
    <property type="entry name" value="PheRS_beta_core"/>
</dbReference>
<dbReference type="GO" id="GO:0005524">
    <property type="term" value="F:ATP binding"/>
    <property type="evidence" value="ECO:0007669"/>
    <property type="project" value="UniProtKB-UniRule"/>
</dbReference>
<protein>
    <recommendedName>
        <fullName evidence="15">Phenylalanine--tRNA ligase beta subunit</fullName>
        <ecNumber evidence="15">6.1.1.20</ecNumber>
    </recommendedName>
    <alternativeName>
        <fullName evidence="15">Phenylalanyl-tRNA synthetase beta subunit</fullName>
        <shortName evidence="15">PheRS</shortName>
    </alternativeName>
</protein>
<dbReference type="STRING" id="1233.SAMN05216387_10639"/>
<feature type="domain" description="B5" evidence="19">
    <location>
        <begin position="407"/>
        <end position="482"/>
    </location>
</feature>
<comment type="subcellular location">
    <subcellularLocation>
        <location evidence="1 15">Cytoplasm</location>
    </subcellularLocation>
</comment>
<dbReference type="InterPro" id="IPR012340">
    <property type="entry name" value="NA-bd_OB-fold"/>
</dbReference>
<evidence type="ECO:0000256" key="16">
    <source>
        <dbReference type="PROSITE-ProRule" id="PRU00209"/>
    </source>
</evidence>
<dbReference type="PROSITE" id="PS51447">
    <property type="entry name" value="FDX_ACB"/>
    <property type="match status" value="1"/>
</dbReference>
<dbReference type="InterPro" id="IPR020825">
    <property type="entry name" value="Phe-tRNA_synthase-like_B3/B4"/>
</dbReference>
<evidence type="ECO:0000256" key="6">
    <source>
        <dbReference type="ARBA" id="ARBA00022598"/>
    </source>
</evidence>
<dbReference type="FunFam" id="3.30.56.10:FF:000002">
    <property type="entry name" value="Phenylalanine--tRNA ligase beta subunit"/>
    <property type="match status" value="1"/>
</dbReference>